<dbReference type="Proteomes" id="UP000309038">
    <property type="component" value="Unassembled WGS sequence"/>
</dbReference>
<dbReference type="SUPFAM" id="SSF74788">
    <property type="entry name" value="Cullin repeat-like"/>
    <property type="match status" value="1"/>
</dbReference>
<dbReference type="PANTHER" id="PTHR11932">
    <property type="entry name" value="CULLIN"/>
    <property type="match status" value="1"/>
</dbReference>
<gene>
    <name evidence="7" type="ORF">EW026_g5599</name>
</gene>
<dbReference type="InterPro" id="IPR016159">
    <property type="entry name" value="Cullin_repeat-like_dom_sf"/>
</dbReference>
<accession>A0A4S4KI12</accession>
<evidence type="ECO:0000256" key="3">
    <source>
        <dbReference type="ARBA" id="ARBA00022843"/>
    </source>
</evidence>
<dbReference type="AlphaFoldDB" id="A0A4S4KI12"/>
<dbReference type="InterPro" id="IPR036390">
    <property type="entry name" value="WH_DNA-bd_sf"/>
</dbReference>
<dbReference type="InterPro" id="IPR059120">
    <property type="entry name" value="Cullin-like_AB"/>
</dbReference>
<dbReference type="Pfam" id="PF10557">
    <property type="entry name" value="Cullin_Nedd8"/>
    <property type="match status" value="1"/>
</dbReference>
<dbReference type="FunFam" id="1.10.10.10:FF:000014">
    <property type="entry name" value="Cullin 1"/>
    <property type="match status" value="1"/>
</dbReference>
<dbReference type="InterPro" id="IPR036388">
    <property type="entry name" value="WH-like_DNA-bd_sf"/>
</dbReference>
<comment type="similarity">
    <text evidence="1 4 5">Belongs to the cullin family.</text>
</comment>
<dbReference type="Pfam" id="PF00888">
    <property type="entry name" value="Cullin"/>
    <property type="match status" value="1"/>
</dbReference>
<dbReference type="SUPFAM" id="SSF75632">
    <property type="entry name" value="Cullin homology domain"/>
    <property type="match status" value="1"/>
</dbReference>
<sequence length="604" mass="70650">MLQSSEDYEAESRTSHQLRDLIPALIDRLQHHNCYYELFQTFFDSITHDFYFAESAQLRKSLTAKKFLTHAEERSKEEDQRARKLFPDATRELILRTMDKALYFEQLEWIAGEALPQFMEKQSPDALLLMYNKFSRVDGLKVLQVSFKKYVKEQVAIIVKDVAKEEKMVENLLQFKYFCDSLTADAFANVEPVTTVKSIAPSVASTSALPMDVDVDTAPPKKIPNQEFVYALSDAFQQGFKARRNKPAEMIAKYLDKAMRKGQKGKEEVDFMSELDRVLTLYRYTDDKDVFRTFYHRALAKRLLLEKSASDDFEKMILKKLKEEYDPEFGMGDHMFKDLELSRGLMKEYTEHRERQGEESTQQKMSVMVLQRSFWPFTTRKEDADIPAWMQEDLRRYVLFYKTKHQGHKLDWDHSLGTASLRARFKAAEKELSVSLYQAVVLLLFNEAEQIPFAEIKSQIRMEDAELRRTLQSLACGKKRVLKKLPAGKDVNDEDVFHFNLDFTDPQFRVHINSIQVKETPEESKRTQTLIEGDRRYALDAAIVRIMKGKKELQYEQLKTATIDAVKNHFVPDVTSIKQRIDSLVEQDYLRRHDDDMHLLVYVA</sequence>
<dbReference type="InterPro" id="IPR019559">
    <property type="entry name" value="Cullin_neddylation_domain"/>
</dbReference>
<dbReference type="GO" id="GO:0031625">
    <property type="term" value="F:ubiquitin protein ligase binding"/>
    <property type="evidence" value="ECO:0007669"/>
    <property type="project" value="InterPro"/>
</dbReference>
<keyword evidence="2" id="KW-1017">Isopeptide bond</keyword>
<dbReference type="Pfam" id="PF26557">
    <property type="entry name" value="Cullin_AB"/>
    <property type="match status" value="1"/>
</dbReference>
<dbReference type="InterPro" id="IPR001373">
    <property type="entry name" value="Cullin_N"/>
</dbReference>
<evidence type="ECO:0000313" key="7">
    <source>
        <dbReference type="EMBL" id="THG96189.1"/>
    </source>
</evidence>
<proteinExistence type="inferred from homology"/>
<name>A0A4S4KI12_9APHY</name>
<evidence type="ECO:0000259" key="6">
    <source>
        <dbReference type="PROSITE" id="PS50069"/>
    </source>
</evidence>
<evidence type="ECO:0000256" key="4">
    <source>
        <dbReference type="PROSITE-ProRule" id="PRU00330"/>
    </source>
</evidence>
<feature type="domain" description="Cullin family profile" evidence="6">
    <location>
        <begin position="246"/>
        <end position="475"/>
    </location>
</feature>
<dbReference type="InterPro" id="IPR016158">
    <property type="entry name" value="Cullin_homology"/>
</dbReference>
<dbReference type="SMART" id="SM00182">
    <property type="entry name" value="CULLIN"/>
    <property type="match status" value="1"/>
</dbReference>
<keyword evidence="3" id="KW-0832">Ubl conjugation</keyword>
<dbReference type="InterPro" id="IPR045093">
    <property type="entry name" value="Cullin"/>
</dbReference>
<protein>
    <recommendedName>
        <fullName evidence="6">Cullin family profile domain-containing protein</fullName>
    </recommendedName>
</protein>
<dbReference type="Gene3D" id="3.30.230.130">
    <property type="entry name" value="Cullin, Chain C, Domain 2"/>
    <property type="match status" value="1"/>
</dbReference>
<evidence type="ECO:0000256" key="1">
    <source>
        <dbReference type="ARBA" id="ARBA00006019"/>
    </source>
</evidence>
<organism evidence="7 8">
    <name type="scientific">Hermanssonia centrifuga</name>
    <dbReference type="NCBI Taxonomy" id="98765"/>
    <lineage>
        <taxon>Eukaryota</taxon>
        <taxon>Fungi</taxon>
        <taxon>Dikarya</taxon>
        <taxon>Basidiomycota</taxon>
        <taxon>Agaricomycotina</taxon>
        <taxon>Agaricomycetes</taxon>
        <taxon>Polyporales</taxon>
        <taxon>Meruliaceae</taxon>
        <taxon>Hermanssonia</taxon>
    </lineage>
</organism>
<evidence type="ECO:0000256" key="2">
    <source>
        <dbReference type="ARBA" id="ARBA00022499"/>
    </source>
</evidence>
<dbReference type="Gene3D" id="1.20.1310.10">
    <property type="entry name" value="Cullin Repeats"/>
    <property type="match status" value="3"/>
</dbReference>
<dbReference type="PROSITE" id="PS50069">
    <property type="entry name" value="CULLIN_2"/>
    <property type="match status" value="1"/>
</dbReference>
<dbReference type="Gene3D" id="1.10.10.10">
    <property type="entry name" value="Winged helix-like DNA-binding domain superfamily/Winged helix DNA-binding domain"/>
    <property type="match status" value="1"/>
</dbReference>
<dbReference type="EMBL" id="SGPJ01000254">
    <property type="protein sequence ID" value="THG96189.1"/>
    <property type="molecule type" value="Genomic_DNA"/>
</dbReference>
<dbReference type="SMART" id="SM00884">
    <property type="entry name" value="Cullin_Nedd8"/>
    <property type="match status" value="1"/>
</dbReference>
<dbReference type="InterPro" id="IPR036317">
    <property type="entry name" value="Cullin_homology_sf"/>
</dbReference>
<evidence type="ECO:0000256" key="5">
    <source>
        <dbReference type="RuleBase" id="RU003829"/>
    </source>
</evidence>
<dbReference type="SUPFAM" id="SSF46785">
    <property type="entry name" value="Winged helix' DNA-binding domain"/>
    <property type="match status" value="1"/>
</dbReference>
<reference evidence="7 8" key="1">
    <citation type="submission" date="2019-02" db="EMBL/GenBank/DDBJ databases">
        <title>Genome sequencing of the rare red list fungi Phlebia centrifuga.</title>
        <authorList>
            <person name="Buettner E."/>
            <person name="Kellner H."/>
        </authorList>
    </citation>
    <scope>NUCLEOTIDE SEQUENCE [LARGE SCALE GENOMIC DNA]</scope>
    <source>
        <strain evidence="7 8">DSM 108282</strain>
    </source>
</reference>
<dbReference type="GO" id="GO:0006511">
    <property type="term" value="P:ubiquitin-dependent protein catabolic process"/>
    <property type="evidence" value="ECO:0007669"/>
    <property type="project" value="InterPro"/>
</dbReference>
<keyword evidence="8" id="KW-1185">Reference proteome</keyword>
<comment type="caution">
    <text evidence="7">The sequence shown here is derived from an EMBL/GenBank/DDBJ whole genome shotgun (WGS) entry which is preliminary data.</text>
</comment>
<evidence type="ECO:0000313" key="8">
    <source>
        <dbReference type="Proteomes" id="UP000309038"/>
    </source>
</evidence>